<proteinExistence type="predicted"/>
<dbReference type="EMBL" id="JROU02001939">
    <property type="protein sequence ID" value="OEH74771.1"/>
    <property type="molecule type" value="Genomic_DNA"/>
</dbReference>
<dbReference type="InParanoid" id="A0A1D3CUB1"/>
<feature type="coiled-coil region" evidence="1">
    <location>
        <begin position="59"/>
        <end position="86"/>
    </location>
</feature>
<organism evidence="3 4">
    <name type="scientific">Cyclospora cayetanensis</name>
    <dbReference type="NCBI Taxonomy" id="88456"/>
    <lineage>
        <taxon>Eukaryota</taxon>
        <taxon>Sar</taxon>
        <taxon>Alveolata</taxon>
        <taxon>Apicomplexa</taxon>
        <taxon>Conoidasida</taxon>
        <taxon>Coccidia</taxon>
        <taxon>Eucoccidiorida</taxon>
        <taxon>Eimeriorina</taxon>
        <taxon>Eimeriidae</taxon>
        <taxon>Cyclospora</taxon>
    </lineage>
</organism>
<reference evidence="3 4" key="1">
    <citation type="journal article" date="2016" name="BMC Genomics">
        <title>Comparative genomics reveals Cyclospora cayetanensis possesses coccidia-like metabolism and invasion components but unique surface antigens.</title>
        <authorList>
            <person name="Liu S."/>
            <person name="Wang L."/>
            <person name="Zheng H."/>
            <person name="Xu Z."/>
            <person name="Roellig D.M."/>
            <person name="Li N."/>
            <person name="Frace M.A."/>
            <person name="Tang K."/>
            <person name="Arrowood M.J."/>
            <person name="Moss D.M."/>
            <person name="Zhang L."/>
            <person name="Feng Y."/>
            <person name="Xiao L."/>
        </authorList>
    </citation>
    <scope>NUCLEOTIDE SEQUENCE [LARGE SCALE GENOMIC DNA]</scope>
    <source>
        <strain evidence="3 4">CHN_HEN01</strain>
    </source>
</reference>
<protein>
    <recommendedName>
        <fullName evidence="5">Transmembrane protein</fullName>
    </recommendedName>
</protein>
<name>A0A1D3CUB1_9EIME</name>
<comment type="caution">
    <text evidence="3">The sequence shown here is derived from an EMBL/GenBank/DDBJ whole genome shotgun (WGS) entry which is preliminary data.</text>
</comment>
<feature type="transmembrane region" description="Helical" evidence="2">
    <location>
        <begin position="36"/>
        <end position="55"/>
    </location>
</feature>
<evidence type="ECO:0000256" key="2">
    <source>
        <dbReference type="SAM" id="Phobius"/>
    </source>
</evidence>
<evidence type="ECO:0008006" key="5">
    <source>
        <dbReference type="Google" id="ProtNLM"/>
    </source>
</evidence>
<keyword evidence="1" id="KW-0175">Coiled coil</keyword>
<dbReference type="Proteomes" id="UP000095192">
    <property type="component" value="Unassembled WGS sequence"/>
</dbReference>
<gene>
    <name evidence="3" type="ORF">cyc_00730</name>
</gene>
<evidence type="ECO:0000313" key="4">
    <source>
        <dbReference type="Proteomes" id="UP000095192"/>
    </source>
</evidence>
<evidence type="ECO:0000313" key="3">
    <source>
        <dbReference type="EMBL" id="OEH74771.1"/>
    </source>
</evidence>
<keyword evidence="2" id="KW-1133">Transmembrane helix</keyword>
<feature type="transmembrane region" description="Helical" evidence="2">
    <location>
        <begin position="102"/>
        <end position="121"/>
    </location>
</feature>
<keyword evidence="2" id="KW-0812">Transmembrane</keyword>
<sequence>MSVVGVGAEESNQPWTLIPSMEPLPTRHAEKAMPPVSGRITVLVGVVLLLVYLCLTEWRVKEQSNLNEVEARIKAAQDKVAGTLNTGLTAVNDRLGNTGHAFSGRLALYLTALICILVGSVDLLRAGVLLLGTAVAAEASTVCVGLFLKALKSPVGKVLEKVAKKHKASKQHHLYISTDCTAAEAPRATGRSANITAYAAVATAAPTPESQLEGKIVMPTNGAVCSGALLLLNMPCDVVPQAMYAKIDVQSCKELARLDIPAIAADESVVAPAVAAGNARACVSPLSNALLNINTPCGQVQQEASLFVLSSRDVFLHSNSLRPLQYAVPVASHVSEQQRRRRGGGNAVPYPGCAFYQQPVSPPAMATVAGTPAAASNNGSRTKTFRGLKYLQTQKQ</sequence>
<accession>A0A1D3CUB1</accession>
<evidence type="ECO:0000256" key="1">
    <source>
        <dbReference type="SAM" id="Coils"/>
    </source>
</evidence>
<keyword evidence="2" id="KW-0472">Membrane</keyword>
<dbReference type="VEuPathDB" id="ToxoDB:cyc_00730"/>
<dbReference type="AlphaFoldDB" id="A0A1D3CUB1"/>
<feature type="transmembrane region" description="Helical" evidence="2">
    <location>
        <begin position="127"/>
        <end position="148"/>
    </location>
</feature>
<keyword evidence="4" id="KW-1185">Reference proteome</keyword>